<dbReference type="GO" id="GO:0006355">
    <property type="term" value="P:regulation of DNA-templated transcription"/>
    <property type="evidence" value="ECO:0007669"/>
    <property type="project" value="InterPro"/>
</dbReference>
<dbReference type="Gene3D" id="1.10.1220.10">
    <property type="entry name" value="Met repressor-like"/>
    <property type="match status" value="1"/>
</dbReference>
<reference evidence="2 3" key="1">
    <citation type="submission" date="2020-03" db="EMBL/GenBank/DDBJ databases">
        <title>Genomic Encyclopedia of Type Strains, Phase IV (KMG-IV): sequencing the most valuable type-strain genomes for metagenomic binning, comparative biology and taxonomic classification.</title>
        <authorList>
            <person name="Goeker M."/>
        </authorList>
    </citation>
    <scope>NUCLEOTIDE SEQUENCE [LARGE SCALE GENOMIC DNA]</scope>
    <source>
        <strain evidence="2 3">DSM 25229</strain>
    </source>
</reference>
<evidence type="ECO:0000259" key="1">
    <source>
        <dbReference type="Pfam" id="PF16762"/>
    </source>
</evidence>
<name>A0A7X5XRI9_9SPHN</name>
<dbReference type="InterPro" id="IPR031914">
    <property type="entry name" value="XACb0070_RHH_dom"/>
</dbReference>
<feature type="domain" description="XACb0070 ribbon-helix-helix" evidence="1">
    <location>
        <begin position="2"/>
        <end position="49"/>
    </location>
</feature>
<dbReference type="InterPro" id="IPR013321">
    <property type="entry name" value="Arc_rbn_hlx_hlx"/>
</dbReference>
<dbReference type="RefSeq" id="WP_245198573.1">
    <property type="nucleotide sequence ID" value="NZ_JAATIT010000002.1"/>
</dbReference>
<dbReference type="Pfam" id="PF16762">
    <property type="entry name" value="RHH_6"/>
    <property type="match status" value="1"/>
</dbReference>
<keyword evidence="3" id="KW-1185">Reference proteome</keyword>
<protein>
    <recommendedName>
        <fullName evidence="1">XACb0070 ribbon-helix-helix domain-containing protein</fullName>
    </recommendedName>
</protein>
<evidence type="ECO:0000313" key="2">
    <source>
        <dbReference type="EMBL" id="NJB89982.1"/>
    </source>
</evidence>
<comment type="caution">
    <text evidence="2">The sequence shown here is derived from an EMBL/GenBank/DDBJ whole genome shotgun (WGS) entry which is preliminary data.</text>
</comment>
<organism evidence="2 3">
    <name type="scientific">Sphingopyxis italica</name>
    <dbReference type="NCBI Taxonomy" id="1129133"/>
    <lineage>
        <taxon>Bacteria</taxon>
        <taxon>Pseudomonadati</taxon>
        <taxon>Pseudomonadota</taxon>
        <taxon>Alphaproteobacteria</taxon>
        <taxon>Sphingomonadales</taxon>
        <taxon>Sphingomonadaceae</taxon>
        <taxon>Sphingopyxis</taxon>
    </lineage>
</organism>
<proteinExistence type="predicted"/>
<dbReference type="AlphaFoldDB" id="A0A7X5XRI9"/>
<evidence type="ECO:0000313" key="3">
    <source>
        <dbReference type="Proteomes" id="UP000535078"/>
    </source>
</evidence>
<sequence length="51" mass="5686">MKGNLSRFVEDAVKLRLLDLTLEQAYAGFSGLSEADMELLLDEALADVRRT</sequence>
<accession>A0A7X5XRI9</accession>
<dbReference type="Proteomes" id="UP000535078">
    <property type="component" value="Unassembled WGS sequence"/>
</dbReference>
<gene>
    <name evidence="2" type="ORF">GGR90_002157</name>
</gene>
<dbReference type="EMBL" id="JAATIT010000002">
    <property type="protein sequence ID" value="NJB89982.1"/>
    <property type="molecule type" value="Genomic_DNA"/>
</dbReference>